<accession>A0A3G1T4J7</accession>
<dbReference type="EMBL" id="MG471437">
    <property type="protein sequence ID" value="AYA49872.1"/>
    <property type="molecule type" value="Genomic_DNA"/>
</dbReference>
<reference evidence="1" key="1">
    <citation type="journal article" date="2018" name="Med. Microbiol. Immunol.">
        <title>Macaca arctoides gammaherpesvirus 1 (strain herpesvirus Macaca arctoides): virus sequence, phylogeny and characterisation of virus-transformed macaque and rabbit cell lines.</title>
        <authorList>
            <person name="Krumbholz A."/>
            <person name="Roempke J."/>
            <person name="Liehr T."/>
            <person name="Groth M."/>
            <person name="Meerbach A."/>
            <person name="Schacke M."/>
            <person name="Maschkowitz G."/>
            <person name="Fickenscher H."/>
            <person name="Klapper W."/>
            <person name="Sauerbrei A."/>
            <person name="Wutzler P."/>
            <person name="Zell R."/>
        </authorList>
    </citation>
    <scope>NUCLEOTIDE SEQUENCE</scope>
    <source>
        <strain evidence="1">HVMA</strain>
    </source>
</reference>
<dbReference type="RefSeq" id="YP_010801398.1">
    <property type="nucleotide sequence ID" value="NC_076963.1"/>
</dbReference>
<evidence type="ECO:0000313" key="1">
    <source>
        <dbReference type="EMBL" id="AYA49872.1"/>
    </source>
</evidence>
<sequence length="59" mass="6566">MVFILNPRFLEQNNPAYSLPGSTRGQKPVHCPVAKELQEVRVCLVILCALFGLVCLLLI</sequence>
<dbReference type="GeneID" id="80540106"/>
<dbReference type="Proteomes" id="UP001142452">
    <property type="component" value="Segment"/>
</dbReference>
<organism evidence="1 2">
    <name type="scientific">macacine gammaherpesvirus 13</name>
    <dbReference type="NCBI Taxonomy" id="2341050"/>
    <lineage>
        <taxon>Viruses</taxon>
        <taxon>Duplodnaviria</taxon>
        <taxon>Heunggongvirae</taxon>
        <taxon>Peploviricota</taxon>
        <taxon>Herviviricetes</taxon>
        <taxon>Herpesvirales</taxon>
        <taxon>Orthoherpesviridae</taxon>
        <taxon>Gammaherpesvirinae</taxon>
        <taxon>Lymphocryptovirus</taxon>
        <taxon>Lymphocryptovirus macacinegamma13</taxon>
    </lineage>
</organism>
<dbReference type="KEGG" id="vg:80540106"/>
<gene>
    <name evidence="1" type="primary">BNLF2a</name>
</gene>
<protein>
    <recommendedName>
        <fullName evidence="3">BNLF2a</fullName>
    </recommendedName>
</protein>
<name>A0A3G1T4J7_9GAMA</name>
<evidence type="ECO:0000313" key="2">
    <source>
        <dbReference type="Proteomes" id="UP001142452"/>
    </source>
</evidence>
<keyword evidence="2" id="KW-1185">Reference proteome</keyword>
<dbReference type="InterPro" id="IPR058026">
    <property type="entry name" value="BNLF2a"/>
</dbReference>
<dbReference type="Pfam" id="PF25740">
    <property type="entry name" value="BNLF2a"/>
    <property type="match status" value="1"/>
</dbReference>
<evidence type="ECO:0008006" key="3">
    <source>
        <dbReference type="Google" id="ProtNLM"/>
    </source>
</evidence>
<proteinExistence type="predicted"/>